<proteinExistence type="predicted"/>
<dbReference type="InterPro" id="IPR001507">
    <property type="entry name" value="ZP_dom"/>
</dbReference>
<reference evidence="2" key="1">
    <citation type="submission" date="2022-11" db="EMBL/GenBank/DDBJ databases">
        <authorList>
            <person name="Kikuchi T."/>
        </authorList>
    </citation>
    <scope>NUCLEOTIDE SEQUENCE</scope>
    <source>
        <strain evidence="2">PS1010</strain>
    </source>
</reference>
<dbReference type="Proteomes" id="UP001152747">
    <property type="component" value="Unassembled WGS sequence"/>
</dbReference>
<protein>
    <recommendedName>
        <fullName evidence="1">ZP domain-containing protein</fullName>
    </recommendedName>
</protein>
<dbReference type="OrthoDB" id="5775605at2759"/>
<accession>A0A9P1INF5</accession>
<organism evidence="2 3">
    <name type="scientific">Caenorhabditis angaria</name>
    <dbReference type="NCBI Taxonomy" id="860376"/>
    <lineage>
        <taxon>Eukaryota</taxon>
        <taxon>Metazoa</taxon>
        <taxon>Ecdysozoa</taxon>
        <taxon>Nematoda</taxon>
        <taxon>Chromadorea</taxon>
        <taxon>Rhabditida</taxon>
        <taxon>Rhabditina</taxon>
        <taxon>Rhabditomorpha</taxon>
        <taxon>Rhabditoidea</taxon>
        <taxon>Rhabditidae</taxon>
        <taxon>Peloderinae</taxon>
        <taxon>Caenorhabditis</taxon>
    </lineage>
</organism>
<gene>
    <name evidence="2" type="ORF">CAMP_LOCUS10884</name>
</gene>
<feature type="domain" description="ZP" evidence="1">
    <location>
        <begin position="1"/>
        <end position="71"/>
    </location>
</feature>
<name>A0A9P1INF5_9PELO</name>
<dbReference type="PROSITE" id="PS51034">
    <property type="entry name" value="ZP_2"/>
    <property type="match status" value="1"/>
</dbReference>
<evidence type="ECO:0000313" key="3">
    <source>
        <dbReference type="Proteomes" id="UP001152747"/>
    </source>
</evidence>
<dbReference type="EMBL" id="CANHGI010000004">
    <property type="protein sequence ID" value="CAI5448247.1"/>
    <property type="molecule type" value="Genomic_DNA"/>
</dbReference>
<comment type="caution">
    <text evidence="2">The sequence shown here is derived from an EMBL/GenBank/DDBJ whole genome shotgun (WGS) entry which is preliminary data.</text>
</comment>
<keyword evidence="3" id="KW-1185">Reference proteome</keyword>
<sequence>MKIIYQGCPEEKVRNRLLSDPIIKSSNIYSTKMKVFRFDGSRRVRIKCSIDVCVESCPPLEILMDWISMSRTWKTWGILDISKILIGIFECSMIFVSFEK</sequence>
<evidence type="ECO:0000313" key="2">
    <source>
        <dbReference type="EMBL" id="CAI5448247.1"/>
    </source>
</evidence>
<evidence type="ECO:0000259" key="1">
    <source>
        <dbReference type="PROSITE" id="PS51034"/>
    </source>
</evidence>
<dbReference type="AlphaFoldDB" id="A0A9P1INF5"/>